<dbReference type="Proteomes" id="UP000544054">
    <property type="component" value="Unassembled WGS sequence"/>
</dbReference>
<dbReference type="AlphaFoldDB" id="A0A7Y0AS42"/>
<proteinExistence type="predicted"/>
<gene>
    <name evidence="1" type="ORF">HHL23_22330</name>
</gene>
<keyword evidence="2" id="KW-1185">Reference proteome</keyword>
<reference evidence="1 2" key="1">
    <citation type="submission" date="2020-04" db="EMBL/GenBank/DDBJ databases">
        <title>Chryseobacterium sp. RP-3-3 sp. nov., isolated from Jeju soil.</title>
        <authorList>
            <person name="Dahal R.H."/>
        </authorList>
    </citation>
    <scope>NUCLEOTIDE SEQUENCE [LARGE SCALE GENOMIC DNA]</scope>
    <source>
        <strain evidence="1 2">RP-3-3</strain>
    </source>
</reference>
<comment type="caution">
    <text evidence="1">The sequence shown here is derived from an EMBL/GenBank/DDBJ whole genome shotgun (WGS) entry which is preliminary data.</text>
</comment>
<accession>A0A7Y0AS42</accession>
<evidence type="ECO:0000313" key="1">
    <source>
        <dbReference type="EMBL" id="NML72491.1"/>
    </source>
</evidence>
<organism evidence="1 2">
    <name type="scientific">Chryseobacterium antibioticum</name>
    <dbReference type="NCBI Taxonomy" id="2728847"/>
    <lineage>
        <taxon>Bacteria</taxon>
        <taxon>Pseudomonadati</taxon>
        <taxon>Bacteroidota</taxon>
        <taxon>Flavobacteriia</taxon>
        <taxon>Flavobacteriales</taxon>
        <taxon>Weeksellaceae</taxon>
        <taxon>Chryseobacterium group</taxon>
        <taxon>Chryseobacterium</taxon>
    </lineage>
</organism>
<sequence length="636" mass="67892">YQILFILLYLFTYSQVGINTTTPNADAALDINSNNKGLLIPRVVLVALSDPAPLSAHVKGMIVYNLSSVNSTVTEGFYYNDGFQWTKVNKDSSTLVSFNTTDPNQSGTVFSPNLPANFNNIYASSIDGSYWKYDQISAIYISYQPDPSTEWYLGGTTTDASFNKTNAIYRTGEVGIGSTSTIDASAMLDVNSKTKGLLPPRMTQTERDAITQPAEGLMVYCTDCNVSTDGLIKNGCLVYNYGTPAAPLWECLGRPKGAVLSVDCVGSSINGDYIKGVANSASNTVIIKVVNNSFQTVTNDFTGYLTLLGSAAAGLTVSGPSPAQPVNIPANSSVNLVYTISGTPTVAGDFRAKFSGNGLECEKVGTVRDGAVTPDCANAVVALAPFKYLKNGTSYSGTITIPYTSTIAGIAYPAQTNISIGNGLTVSRSAGTFGLSGTVVYTIGGTYTGTTCQEMTANINIVGTQSCSVKIGVAEPFLSGTYASSLNTVYYPTCVATQANMTDNDFASGWANDYNTTGTGSTGGFVEITFPEEKTLKEIKISTSDPACWGAYSVYGEYYTNAYTNYWKTYGNPKKYAYEIQYWNGTAWVYAAEVPVMSKTALTTIPVCEIKTTKIRVTAVNAAYWAIGTFYPVVYK</sequence>
<evidence type="ECO:0000313" key="2">
    <source>
        <dbReference type="Proteomes" id="UP000544054"/>
    </source>
</evidence>
<feature type="non-terminal residue" evidence="1">
    <location>
        <position position="1"/>
    </location>
</feature>
<dbReference type="EMBL" id="JABBGI010000070">
    <property type="protein sequence ID" value="NML72491.1"/>
    <property type="molecule type" value="Genomic_DNA"/>
</dbReference>
<name>A0A7Y0AS42_9FLAO</name>
<protein>
    <submittedName>
        <fullName evidence="1">Uncharacterized protein</fullName>
    </submittedName>
</protein>